<dbReference type="Gene3D" id="3.60.21.70">
    <property type="entry name" value="PhoD-like phosphatase"/>
    <property type="match status" value="1"/>
</dbReference>
<name>A0A975MKD2_9GAMM</name>
<evidence type="ECO:0008006" key="3">
    <source>
        <dbReference type="Google" id="ProtNLM"/>
    </source>
</evidence>
<protein>
    <recommendedName>
        <fullName evidence="3">PhoD-like phosphatase metallophosphatase domain-containing protein</fullName>
    </recommendedName>
</protein>
<dbReference type="InterPro" id="IPR038607">
    <property type="entry name" value="PhoD-like_sf"/>
</dbReference>
<proteinExistence type="predicted"/>
<dbReference type="InterPro" id="IPR029052">
    <property type="entry name" value="Metallo-depent_PP-like"/>
</dbReference>
<evidence type="ECO:0000313" key="1">
    <source>
        <dbReference type="EMBL" id="QWF69421.1"/>
    </source>
</evidence>
<evidence type="ECO:0000313" key="2">
    <source>
        <dbReference type="Proteomes" id="UP000676649"/>
    </source>
</evidence>
<dbReference type="SUPFAM" id="SSF56300">
    <property type="entry name" value="Metallo-dependent phosphatases"/>
    <property type="match status" value="1"/>
</dbReference>
<accession>A0A975MKD2</accession>
<dbReference type="RefSeq" id="WP_215579313.1">
    <property type="nucleotide sequence ID" value="NZ_CP073754.1"/>
</dbReference>
<gene>
    <name evidence="1" type="ORF">KEF85_08490</name>
</gene>
<dbReference type="AlphaFoldDB" id="A0A975MKD2"/>
<dbReference type="PANTHER" id="PTHR37031">
    <property type="entry name" value="METALLOPHOSPHATASE BINDING DOMAIN PROTEIN"/>
    <property type="match status" value="1"/>
</dbReference>
<dbReference type="Proteomes" id="UP000676649">
    <property type="component" value="Chromosome"/>
</dbReference>
<reference evidence="1" key="1">
    <citation type="submission" date="2021-04" db="EMBL/GenBank/DDBJ databases">
        <title>Draft genome sequence data of methanotrophic Methylovulum sp. strain S1L and Methylomonas sp. strain S2AM isolated from boreal lake water columns.</title>
        <authorList>
            <person name="Rissanen A.J."/>
            <person name="Mangayil R."/>
            <person name="Svenning M.M."/>
            <person name="Khanongnuch R."/>
        </authorList>
    </citation>
    <scope>NUCLEOTIDE SEQUENCE</scope>
    <source>
        <strain evidence="1">S2AM</strain>
    </source>
</reference>
<sequence length="494" mass="55314">MTTILAGPILRRTTQNRICVWLALDSPQQLSLQIIEANKPENVLGVSRDDELAASHVQLGEKLFIYLLQAYPDQNQNQGLFPTNTLCHYRLLTDTSEIDLQAAKVTYGELKYPIFHIPAKLTSILHGSCRKPHGAHGQEALTVADSLLEQYHQEIGKRPDLLLLTGDQIYADDVEASLLDILRDQAPILTGRIEDLPTDEDKPGVCEKLSNLFGGKTQQPAWSPQPLVPQNIKLGGRAEVLKRHHSGLSSTEAGNHLLTFGEFAAMYIFVFGNAQGWQTATSWQDIAAKHIPVAADKQAEYEQATLAVVEFGNNLSKVRRLLANIPSYMIFDDHDVTDDWNITGHWYDKVRTSSLGRRMVSNALAAYWAFQGWGNDPDNFDADLVKAITAQLNQANPDPAIQERYDLMTWKHRGWGFSIATEPPIIAMDSRTQRQPENPYYPAHLLDRYALDWLRVEWSKLKSTAAEAGKDIAYPVLIAATPVISESLFLRKLV</sequence>
<keyword evidence="2" id="KW-1185">Reference proteome</keyword>
<dbReference type="EMBL" id="CP073754">
    <property type="protein sequence ID" value="QWF69421.1"/>
    <property type="molecule type" value="Genomic_DNA"/>
</dbReference>
<organism evidence="1 2">
    <name type="scientific">Methylomonas paludis</name>
    <dbReference type="NCBI Taxonomy" id="1173101"/>
    <lineage>
        <taxon>Bacteria</taxon>
        <taxon>Pseudomonadati</taxon>
        <taxon>Pseudomonadota</taxon>
        <taxon>Gammaproteobacteria</taxon>
        <taxon>Methylococcales</taxon>
        <taxon>Methylococcaceae</taxon>
        <taxon>Methylomonas</taxon>
    </lineage>
</organism>
<dbReference type="KEGG" id="mpad:KEF85_08490"/>
<dbReference type="PANTHER" id="PTHR37031:SF2">
    <property type="entry name" value="PHOD-LIKE PHOSPHATASE METALLOPHOSPHATASE DOMAIN-CONTAINING PROTEIN"/>
    <property type="match status" value="1"/>
</dbReference>